<name>A0ABS5NTA5_9BACI</name>
<keyword evidence="3" id="KW-1185">Reference proteome</keyword>
<comment type="caution">
    <text evidence="2">The sequence shown here is derived from an EMBL/GenBank/DDBJ whole genome shotgun (WGS) entry which is preliminary data.</text>
</comment>
<dbReference type="Proteomes" id="UP000681027">
    <property type="component" value="Unassembled WGS sequence"/>
</dbReference>
<feature type="transmembrane region" description="Helical" evidence="1">
    <location>
        <begin position="83"/>
        <end position="116"/>
    </location>
</feature>
<feature type="transmembrane region" description="Helical" evidence="1">
    <location>
        <begin position="5"/>
        <end position="22"/>
    </location>
</feature>
<protein>
    <submittedName>
        <fullName evidence="2">Uncharacterized protein</fullName>
    </submittedName>
</protein>
<reference evidence="2 3" key="1">
    <citation type="submission" date="2021-05" db="EMBL/GenBank/DDBJ databases">
        <title>Novel Bacillus species.</title>
        <authorList>
            <person name="Liu G."/>
        </authorList>
    </citation>
    <scope>NUCLEOTIDE SEQUENCE [LARGE SCALE GENOMIC DNA]</scope>
    <source>
        <strain evidence="2 3">FJAT-49705</strain>
    </source>
</reference>
<keyword evidence="1" id="KW-0812">Transmembrane</keyword>
<sequence length="120" mass="13809">MIRYTFNCIISFLCGLLFIKWFPIQENNIEEIVVSGILNPLYFFAASIVFIIGVLITAEIIREEMILKAVDSIKNRVCNINTLKCIIIFISFITLIHIGSWQTVVFFCFSIIYGIISIDF</sequence>
<keyword evidence="1" id="KW-0472">Membrane</keyword>
<accession>A0ABS5NTA5</accession>
<gene>
    <name evidence="2" type="ORF">KHA94_12815</name>
</gene>
<dbReference type="EMBL" id="JAGYPM010000003">
    <property type="protein sequence ID" value="MBS4191064.1"/>
    <property type="molecule type" value="Genomic_DNA"/>
</dbReference>
<dbReference type="RefSeq" id="WP_213102525.1">
    <property type="nucleotide sequence ID" value="NZ_JAGYPM010000003.1"/>
</dbReference>
<evidence type="ECO:0000313" key="2">
    <source>
        <dbReference type="EMBL" id="MBS4191064.1"/>
    </source>
</evidence>
<keyword evidence="1" id="KW-1133">Transmembrane helix</keyword>
<feature type="transmembrane region" description="Helical" evidence="1">
    <location>
        <begin position="42"/>
        <end position="62"/>
    </location>
</feature>
<evidence type="ECO:0000256" key="1">
    <source>
        <dbReference type="SAM" id="Phobius"/>
    </source>
</evidence>
<evidence type="ECO:0000313" key="3">
    <source>
        <dbReference type="Proteomes" id="UP000681027"/>
    </source>
</evidence>
<organism evidence="2 3">
    <name type="scientific">Cytobacillus citreus</name>
    <dbReference type="NCBI Taxonomy" id="2833586"/>
    <lineage>
        <taxon>Bacteria</taxon>
        <taxon>Bacillati</taxon>
        <taxon>Bacillota</taxon>
        <taxon>Bacilli</taxon>
        <taxon>Bacillales</taxon>
        <taxon>Bacillaceae</taxon>
        <taxon>Cytobacillus</taxon>
    </lineage>
</organism>
<proteinExistence type="predicted"/>